<dbReference type="InterPro" id="IPR036024">
    <property type="entry name" value="Somatomedin_B-like_dom_sf"/>
</dbReference>
<keyword evidence="1" id="KW-1015">Disulfide bond</keyword>
<organism evidence="4 5">
    <name type="scientific">Owenia fusiformis</name>
    <name type="common">Polychaete worm</name>
    <dbReference type="NCBI Taxonomy" id="6347"/>
    <lineage>
        <taxon>Eukaryota</taxon>
        <taxon>Metazoa</taxon>
        <taxon>Spiralia</taxon>
        <taxon>Lophotrochozoa</taxon>
        <taxon>Annelida</taxon>
        <taxon>Polychaeta</taxon>
        <taxon>Sedentaria</taxon>
        <taxon>Canalipalpata</taxon>
        <taxon>Sabellida</taxon>
        <taxon>Oweniida</taxon>
        <taxon>Oweniidae</taxon>
        <taxon>Owenia</taxon>
    </lineage>
</organism>
<evidence type="ECO:0000313" key="5">
    <source>
        <dbReference type="Proteomes" id="UP000749559"/>
    </source>
</evidence>
<dbReference type="Proteomes" id="UP000749559">
    <property type="component" value="Unassembled WGS sequence"/>
</dbReference>
<keyword evidence="2" id="KW-0732">Signal</keyword>
<dbReference type="PROSITE" id="PS50958">
    <property type="entry name" value="SMB_2"/>
    <property type="match status" value="1"/>
</dbReference>
<evidence type="ECO:0000259" key="3">
    <source>
        <dbReference type="PROSITE" id="PS50958"/>
    </source>
</evidence>
<sequence>MSLLNIVITTLIMVISMVHASSMLMEQTYPCNASQISCKGRCGIPQSRDMGGYYCNCDYPECNYYGDCCDDFDDTCPIDNDDSNPSVLLEKNTFECIDVAVTHGVFVRSKCRDQANMDSSTINACENANRTEPLFLTPVTDTSNGETYRNLFCAKCNDANSENIIFWKPKIFCESTINRQISEQFQITDISGDSLWELPFTHPNLCQ</sequence>
<proteinExistence type="predicted"/>
<dbReference type="AlphaFoldDB" id="A0A8S4NMQ9"/>
<feature type="chain" id="PRO_5035725091" description="SMB domain-containing protein" evidence="2">
    <location>
        <begin position="21"/>
        <end position="207"/>
    </location>
</feature>
<accession>A0A8S4NMQ9</accession>
<reference evidence="4" key="1">
    <citation type="submission" date="2022-03" db="EMBL/GenBank/DDBJ databases">
        <authorList>
            <person name="Martin C."/>
        </authorList>
    </citation>
    <scope>NUCLEOTIDE SEQUENCE</scope>
</reference>
<name>A0A8S4NMQ9_OWEFU</name>
<dbReference type="PANTHER" id="PTHR45902:SF1">
    <property type="entry name" value="LATROPHILIN RECEPTOR-LIKE PROTEIN A"/>
    <property type="match status" value="1"/>
</dbReference>
<dbReference type="SMART" id="SM00201">
    <property type="entry name" value="SO"/>
    <property type="match status" value="1"/>
</dbReference>
<dbReference type="PANTHER" id="PTHR45902">
    <property type="entry name" value="LATROPHILIN RECEPTOR-LIKE PROTEIN A"/>
    <property type="match status" value="1"/>
</dbReference>
<evidence type="ECO:0000256" key="1">
    <source>
        <dbReference type="ARBA" id="ARBA00023157"/>
    </source>
</evidence>
<feature type="signal peptide" evidence="2">
    <location>
        <begin position="1"/>
        <end position="20"/>
    </location>
</feature>
<dbReference type="InterPro" id="IPR053231">
    <property type="entry name" value="GPCR_LN-TM7"/>
</dbReference>
<dbReference type="OrthoDB" id="6146532at2759"/>
<protein>
    <recommendedName>
        <fullName evidence="3">SMB domain-containing protein</fullName>
    </recommendedName>
</protein>
<dbReference type="InterPro" id="IPR001212">
    <property type="entry name" value="Somatomedin_B_dom"/>
</dbReference>
<feature type="non-terminal residue" evidence="4">
    <location>
        <position position="207"/>
    </location>
</feature>
<dbReference type="EMBL" id="CAIIXF020000004">
    <property type="protein sequence ID" value="CAH1782007.1"/>
    <property type="molecule type" value="Genomic_DNA"/>
</dbReference>
<feature type="domain" description="SMB" evidence="3">
    <location>
        <begin position="34"/>
        <end position="81"/>
    </location>
</feature>
<dbReference type="SUPFAM" id="SSF90188">
    <property type="entry name" value="Somatomedin B domain"/>
    <property type="match status" value="1"/>
</dbReference>
<dbReference type="Pfam" id="PF01033">
    <property type="entry name" value="Somatomedin_B"/>
    <property type="match status" value="1"/>
</dbReference>
<evidence type="ECO:0000256" key="2">
    <source>
        <dbReference type="SAM" id="SignalP"/>
    </source>
</evidence>
<evidence type="ECO:0000313" key="4">
    <source>
        <dbReference type="EMBL" id="CAH1782007.1"/>
    </source>
</evidence>
<dbReference type="Gene3D" id="4.10.410.20">
    <property type="match status" value="1"/>
</dbReference>
<comment type="caution">
    <text evidence="4">The sequence shown here is derived from an EMBL/GenBank/DDBJ whole genome shotgun (WGS) entry which is preliminary data.</text>
</comment>
<gene>
    <name evidence="4" type="ORF">OFUS_LOCUS8498</name>
</gene>
<keyword evidence="5" id="KW-1185">Reference proteome</keyword>